<accession>A0A9W8ADA7</accession>
<evidence type="ECO:0000313" key="3">
    <source>
        <dbReference type="Proteomes" id="UP001150569"/>
    </source>
</evidence>
<proteinExistence type="predicted"/>
<comment type="caution">
    <text evidence="2">The sequence shown here is derived from an EMBL/GenBank/DDBJ whole genome shotgun (WGS) entry which is preliminary data.</text>
</comment>
<feature type="region of interest" description="Disordered" evidence="1">
    <location>
        <begin position="121"/>
        <end position="175"/>
    </location>
</feature>
<dbReference type="Proteomes" id="UP001150569">
    <property type="component" value="Unassembled WGS sequence"/>
</dbReference>
<evidence type="ECO:0000313" key="2">
    <source>
        <dbReference type="EMBL" id="KAJ1929296.1"/>
    </source>
</evidence>
<feature type="compositionally biased region" description="Basic and acidic residues" evidence="1">
    <location>
        <begin position="63"/>
        <end position="72"/>
    </location>
</feature>
<reference evidence="2" key="1">
    <citation type="submission" date="2022-07" db="EMBL/GenBank/DDBJ databases">
        <title>Phylogenomic reconstructions and comparative analyses of Kickxellomycotina fungi.</title>
        <authorList>
            <person name="Reynolds N.K."/>
            <person name="Stajich J.E."/>
            <person name="Barry K."/>
            <person name="Grigoriev I.V."/>
            <person name="Crous P."/>
            <person name="Smith M.E."/>
        </authorList>
    </citation>
    <scope>NUCLEOTIDE SEQUENCE</scope>
    <source>
        <strain evidence="2">RSA 861</strain>
    </source>
</reference>
<dbReference type="AlphaFoldDB" id="A0A9W8ADA7"/>
<dbReference type="EMBL" id="JANBPT010000040">
    <property type="protein sequence ID" value="KAJ1929296.1"/>
    <property type="molecule type" value="Genomic_DNA"/>
</dbReference>
<organism evidence="2 3">
    <name type="scientific">Tieghemiomyces parasiticus</name>
    <dbReference type="NCBI Taxonomy" id="78921"/>
    <lineage>
        <taxon>Eukaryota</taxon>
        <taxon>Fungi</taxon>
        <taxon>Fungi incertae sedis</taxon>
        <taxon>Zoopagomycota</taxon>
        <taxon>Kickxellomycotina</taxon>
        <taxon>Dimargaritomycetes</taxon>
        <taxon>Dimargaritales</taxon>
        <taxon>Dimargaritaceae</taxon>
        <taxon>Tieghemiomyces</taxon>
    </lineage>
</organism>
<feature type="compositionally biased region" description="Basic and acidic residues" evidence="1">
    <location>
        <begin position="869"/>
        <end position="878"/>
    </location>
</feature>
<protein>
    <submittedName>
        <fullName evidence="2">Uncharacterized protein</fullName>
    </submittedName>
</protein>
<gene>
    <name evidence="2" type="ORF">IWQ60_001307</name>
</gene>
<sequence length="1034" mass="111372">MDAPDPGHESDEFLLVNDDLFAVSQAASPPSGTTDSKPPQPPLAPKRFAVPRALPFTLASPDLSRHTTDFRHSYPAPEAEFPSPPPPHPVGRALTHSLPGSSDIHRQLTLRLAEIARSATVQLPSGSASPPVPKGPAGRDEGVAGLARLTGDGPEDLMSTVSTSPALSSRSASSLGLFSPPMQPPLLPPNPHQIQVTSEDDMAVAAAAAKGKDLEESLIETDYDHREDPSDIEDLTSPFPHTARGPADPCISTSQLPRLSANGVTQAAAWLDPKMASKSLSSSTTAATPAPLRVLVAGKPPFPIDWHHPLLIKLRQAWSQLPVANSSHGTRGPAVDAGVSPSELAGLSLSETVWVHVDRSASPIPGTPAVVPAVGPARVGLLDLTDPEEEGSTPPSSTMGAPAARHLLAYLQRQTQAYLRRLETAAHPENTTDAAAVVEPVFNLVIYFAHPATLARATVEIEILAHYLPVLPVVATDGTPGVQRSVSYAFFFNDLAQRVIDWRSEAGAESPAGLRELVPRVNQLLALTDENLRATVVNGAKNHDYHRHHKPEKGSAPETPRVTLVGLVVKLFSFLLYVALALAAVSWLITVVELVDPEEPMESVALTATDAVSSGASTTALDPKESYLANPPPYSDLCPQRSVLQPVLTGSIRAPGVHGGGDQANLQTYPFVLHLRDHTGSDRLFVLNTSAPAACAAFDPYVITHLAPATPHQDHEEDPMEEASTRAWLAAFQLRRRWVDVYFDATAVSPPTRGCRLRLDVEVPGASPIDDHRDAVLAVWFPATPQWPVTGSPVVIGSHRPSGIKAGIPPVTRPVLELDTAMPISENTDQSPFLTRLCSFLNVGCSETNAYPPTDEGFAPTPPGATAHCDEGAQRTDNPEQQASHWHPWHSSRVAPPTAAAYEAALKLYGTLTNLTQLFALRFGHGIQLYLNWQAYWSGRIRAALSPFTGLVHRQYMGHCHPALVWWHRQILYHAEAFARARRDTFRRKTGPLVWKAKVLRRRAAARSAAVAAWVSNGWRRLLALRHRNPAVVV</sequence>
<feature type="compositionally biased region" description="Polar residues" evidence="1">
    <location>
        <begin position="25"/>
        <end position="37"/>
    </location>
</feature>
<keyword evidence="3" id="KW-1185">Reference proteome</keyword>
<feature type="compositionally biased region" description="Low complexity" evidence="1">
    <location>
        <begin position="159"/>
        <end position="175"/>
    </location>
</feature>
<feature type="region of interest" description="Disordered" evidence="1">
    <location>
        <begin position="22"/>
        <end position="100"/>
    </location>
</feature>
<name>A0A9W8ADA7_9FUNG</name>
<feature type="region of interest" description="Disordered" evidence="1">
    <location>
        <begin position="869"/>
        <end position="890"/>
    </location>
</feature>
<evidence type="ECO:0000256" key="1">
    <source>
        <dbReference type="SAM" id="MobiDB-lite"/>
    </source>
</evidence>